<evidence type="ECO:0000313" key="1">
    <source>
        <dbReference type="EMBL" id="CAG8626742.1"/>
    </source>
</evidence>
<gene>
    <name evidence="1" type="ORF">POCULU_LOCUS8686</name>
</gene>
<evidence type="ECO:0000313" key="2">
    <source>
        <dbReference type="Proteomes" id="UP000789572"/>
    </source>
</evidence>
<sequence length="105" mass="11996">MVKLSLNDACDIAKSRNGICLSTVYNNSTTPMIWKCHQGHQWPAPFHRIKHAKKWCPQCASNRRCSIEEAKQIAHNRNVGVQIVHIIDVLLLKKLNKLHIVAEMC</sequence>
<name>A0A9N9D947_9GLOM</name>
<protein>
    <submittedName>
        <fullName evidence="1">3447_t:CDS:1</fullName>
    </submittedName>
</protein>
<comment type="caution">
    <text evidence="1">The sequence shown here is derived from an EMBL/GenBank/DDBJ whole genome shotgun (WGS) entry which is preliminary data.</text>
</comment>
<dbReference type="AlphaFoldDB" id="A0A9N9D947"/>
<proteinExistence type="predicted"/>
<reference evidence="1" key="1">
    <citation type="submission" date="2021-06" db="EMBL/GenBank/DDBJ databases">
        <authorList>
            <person name="Kallberg Y."/>
            <person name="Tangrot J."/>
            <person name="Rosling A."/>
        </authorList>
    </citation>
    <scope>NUCLEOTIDE SEQUENCE</scope>
    <source>
        <strain evidence="1">IA702</strain>
    </source>
</reference>
<keyword evidence="2" id="KW-1185">Reference proteome</keyword>
<dbReference type="OrthoDB" id="2431778at2759"/>
<organism evidence="1 2">
    <name type="scientific">Paraglomus occultum</name>
    <dbReference type="NCBI Taxonomy" id="144539"/>
    <lineage>
        <taxon>Eukaryota</taxon>
        <taxon>Fungi</taxon>
        <taxon>Fungi incertae sedis</taxon>
        <taxon>Mucoromycota</taxon>
        <taxon>Glomeromycotina</taxon>
        <taxon>Glomeromycetes</taxon>
        <taxon>Paraglomerales</taxon>
        <taxon>Paraglomeraceae</taxon>
        <taxon>Paraglomus</taxon>
    </lineage>
</organism>
<dbReference type="Proteomes" id="UP000789572">
    <property type="component" value="Unassembled WGS sequence"/>
</dbReference>
<accession>A0A9N9D947</accession>
<dbReference type="EMBL" id="CAJVPJ010002665">
    <property type="protein sequence ID" value="CAG8626742.1"/>
    <property type="molecule type" value="Genomic_DNA"/>
</dbReference>